<dbReference type="Proteomes" id="UP000249287">
    <property type="component" value="Segment"/>
</dbReference>
<protein>
    <submittedName>
        <fullName evidence="1">Uncharacterized protein</fullName>
    </submittedName>
</protein>
<reference evidence="1" key="1">
    <citation type="journal article" date="2018" name="Nat. Commun.">
        <title>Diversity and evolution of the emerging Pandoraviridae family.</title>
        <authorList>
            <person name="Legendre M."/>
            <person name="Fabre E."/>
            <person name="Poirot O."/>
            <person name="Jeudy S."/>
            <person name="Lartigue A."/>
            <person name="Alempic J.M."/>
            <person name="Beucher L."/>
            <person name="Philippe N."/>
            <person name="Bertaux L."/>
            <person name="Christo-Foroux E."/>
            <person name="Labadie K."/>
            <person name="Coute Y."/>
            <person name="Abergel C."/>
            <person name="Claverie J.M."/>
        </authorList>
    </citation>
    <scope>NUCLEOTIDE SEQUENCE [LARGE SCALE GENOMIC DNA]</scope>
    <source>
        <strain evidence="1">Neocaledonia</strain>
    </source>
</reference>
<name>A0A2U7UCT5_9VIRU</name>
<dbReference type="KEGG" id="vg:36842984"/>
<organism evidence="1">
    <name type="scientific">Pandoravirus neocaledonia</name>
    <dbReference type="NCBI Taxonomy" id="2107708"/>
    <lineage>
        <taxon>Viruses</taxon>
        <taxon>Pandoravirus</taxon>
    </lineage>
</organism>
<gene>
    <name evidence="1" type="ORF">pneo_cds_664</name>
</gene>
<proteinExistence type="predicted"/>
<accession>A0A2U7UCT5</accession>
<dbReference type="EMBL" id="MG011690">
    <property type="protein sequence ID" value="AVK76271.1"/>
    <property type="molecule type" value="Genomic_DNA"/>
</dbReference>
<sequence length="126" mass="13905">MDQENASRQWLFSWAGLEDQRERVREMAREIVASDAALRKTMASAAATGLVCAGIRDPSLALGPDAARASKAQRDLSALHAQLVWEHGLDWDFVRREWAAILDPNPAEVQRHDQVIAARVASAVMS</sequence>
<dbReference type="RefSeq" id="YP_009482274.1">
    <property type="nucleotide sequence ID" value="NC_037666.1"/>
</dbReference>
<dbReference type="GeneID" id="36842984"/>
<evidence type="ECO:0000313" key="1">
    <source>
        <dbReference type="EMBL" id="AVK76271.1"/>
    </source>
</evidence>